<keyword evidence="7 9" id="KW-0811">Translocation</keyword>
<evidence type="ECO:0000256" key="10">
    <source>
        <dbReference type="SAM" id="MobiDB-lite"/>
    </source>
</evidence>
<keyword evidence="4 9" id="KW-0812">Transmembrane</keyword>
<keyword evidence="3 9" id="KW-1003">Cell membrane</keyword>
<comment type="function">
    <text evidence="9">Essential subunit of the Sec protein translocation channel SecYEG. Clamps together the 2 halves of SecY. May contact the channel plug during translocation.</text>
</comment>
<evidence type="ECO:0000313" key="12">
    <source>
        <dbReference type="Proteomes" id="UP001143486"/>
    </source>
</evidence>
<proteinExistence type="inferred from homology"/>
<dbReference type="PANTHER" id="PTHR33910">
    <property type="entry name" value="PROTEIN TRANSLOCASE SUBUNIT SECE"/>
    <property type="match status" value="1"/>
</dbReference>
<accession>A0A9W6IKS1</accession>
<evidence type="ECO:0000256" key="9">
    <source>
        <dbReference type="HAMAP-Rule" id="MF_00422"/>
    </source>
</evidence>
<dbReference type="RefSeq" id="WP_271185297.1">
    <property type="nucleotide sequence ID" value="NZ_BSFE01000001.1"/>
</dbReference>
<dbReference type="GO" id="GO:0006605">
    <property type="term" value="P:protein targeting"/>
    <property type="evidence" value="ECO:0007669"/>
    <property type="project" value="UniProtKB-UniRule"/>
</dbReference>
<keyword evidence="12" id="KW-1185">Reference proteome</keyword>
<dbReference type="Gene3D" id="1.20.5.1030">
    <property type="entry name" value="Preprotein translocase secy subunit"/>
    <property type="match status" value="1"/>
</dbReference>
<dbReference type="EMBL" id="BSFE01000001">
    <property type="protein sequence ID" value="GLK50900.1"/>
    <property type="molecule type" value="Genomic_DNA"/>
</dbReference>
<comment type="subunit">
    <text evidence="9">Component of the Sec protein translocase complex. Heterotrimer consisting of SecY, SecE and SecG subunits. The heterotrimers can form oligomers, although 1 heterotrimer is thought to be able to translocate proteins. Interacts with the ribosome. Interacts with SecDF, and other proteins may be involved. Interacts with SecA.</text>
</comment>
<feature type="region of interest" description="Disordered" evidence="10">
    <location>
        <begin position="1"/>
        <end position="23"/>
    </location>
</feature>
<comment type="subcellular location">
    <subcellularLocation>
        <location evidence="9">Cell membrane</location>
        <topology evidence="9">Single-pass membrane protein</topology>
    </subcellularLocation>
    <subcellularLocation>
        <location evidence="1">Membrane</location>
    </subcellularLocation>
</comment>
<keyword evidence="8 9" id="KW-0472">Membrane</keyword>
<keyword evidence="5 9" id="KW-0653">Protein transport</keyword>
<keyword evidence="2 9" id="KW-0813">Transport</keyword>
<dbReference type="AlphaFoldDB" id="A0A9W6IKS1"/>
<dbReference type="Proteomes" id="UP001143486">
    <property type="component" value="Unassembled WGS sequence"/>
</dbReference>
<dbReference type="GO" id="GO:0009306">
    <property type="term" value="P:protein secretion"/>
    <property type="evidence" value="ECO:0007669"/>
    <property type="project" value="UniProtKB-UniRule"/>
</dbReference>
<comment type="caution">
    <text evidence="11">The sequence shown here is derived from an EMBL/GenBank/DDBJ whole genome shotgun (WGS) entry which is preliminary data.</text>
</comment>
<evidence type="ECO:0000256" key="2">
    <source>
        <dbReference type="ARBA" id="ARBA00022448"/>
    </source>
</evidence>
<dbReference type="HAMAP" id="MF_00422">
    <property type="entry name" value="SecE"/>
    <property type="match status" value="1"/>
</dbReference>
<dbReference type="NCBIfam" id="TIGR00964">
    <property type="entry name" value="secE_bact"/>
    <property type="match status" value="1"/>
</dbReference>
<dbReference type="GO" id="GO:0065002">
    <property type="term" value="P:intracellular protein transmembrane transport"/>
    <property type="evidence" value="ECO:0007669"/>
    <property type="project" value="UniProtKB-UniRule"/>
</dbReference>
<evidence type="ECO:0000256" key="5">
    <source>
        <dbReference type="ARBA" id="ARBA00022927"/>
    </source>
</evidence>
<reference evidence="11" key="1">
    <citation type="journal article" date="2014" name="Int. J. Syst. Evol. Microbiol.">
        <title>Complete genome sequence of Corynebacterium casei LMG S-19264T (=DSM 44701T), isolated from a smear-ripened cheese.</title>
        <authorList>
            <consortium name="US DOE Joint Genome Institute (JGI-PGF)"/>
            <person name="Walter F."/>
            <person name="Albersmeier A."/>
            <person name="Kalinowski J."/>
            <person name="Ruckert C."/>
        </authorList>
    </citation>
    <scope>NUCLEOTIDE SEQUENCE</scope>
    <source>
        <strain evidence="11">VKM B-1513</strain>
    </source>
</reference>
<evidence type="ECO:0000256" key="8">
    <source>
        <dbReference type="ARBA" id="ARBA00023136"/>
    </source>
</evidence>
<organism evidence="11 12">
    <name type="scientific">Maricaulis virginensis</name>
    <dbReference type="NCBI Taxonomy" id="144022"/>
    <lineage>
        <taxon>Bacteria</taxon>
        <taxon>Pseudomonadati</taxon>
        <taxon>Pseudomonadota</taxon>
        <taxon>Alphaproteobacteria</taxon>
        <taxon>Maricaulales</taxon>
        <taxon>Maricaulaceae</taxon>
        <taxon>Maricaulis</taxon>
    </lineage>
</organism>
<dbReference type="PRINTS" id="PR01650">
    <property type="entry name" value="SECETRNLCASE"/>
</dbReference>
<name>A0A9W6IKS1_9PROT</name>
<dbReference type="InterPro" id="IPR001901">
    <property type="entry name" value="Translocase_SecE/Sec61-g"/>
</dbReference>
<dbReference type="PANTHER" id="PTHR33910:SF1">
    <property type="entry name" value="PROTEIN TRANSLOCASE SUBUNIT SECE"/>
    <property type="match status" value="1"/>
</dbReference>
<keyword evidence="6 9" id="KW-1133">Transmembrane helix</keyword>
<feature type="transmembrane region" description="Helical" evidence="9">
    <location>
        <begin position="49"/>
        <end position="70"/>
    </location>
</feature>
<dbReference type="GO" id="GO:0008320">
    <property type="term" value="F:protein transmembrane transporter activity"/>
    <property type="evidence" value="ECO:0007669"/>
    <property type="project" value="UniProtKB-UniRule"/>
</dbReference>
<reference evidence="11" key="2">
    <citation type="submission" date="2023-01" db="EMBL/GenBank/DDBJ databases">
        <authorList>
            <person name="Sun Q."/>
            <person name="Evtushenko L."/>
        </authorList>
    </citation>
    <scope>NUCLEOTIDE SEQUENCE</scope>
    <source>
        <strain evidence="11">VKM B-1513</strain>
    </source>
</reference>
<dbReference type="Pfam" id="PF00584">
    <property type="entry name" value="SecE"/>
    <property type="match status" value="1"/>
</dbReference>
<dbReference type="GO" id="GO:0043952">
    <property type="term" value="P:protein transport by the Sec complex"/>
    <property type="evidence" value="ECO:0007669"/>
    <property type="project" value="UniProtKB-UniRule"/>
</dbReference>
<evidence type="ECO:0000256" key="1">
    <source>
        <dbReference type="ARBA" id="ARBA00004370"/>
    </source>
</evidence>
<evidence type="ECO:0000256" key="4">
    <source>
        <dbReference type="ARBA" id="ARBA00022692"/>
    </source>
</evidence>
<evidence type="ECO:0000256" key="7">
    <source>
        <dbReference type="ARBA" id="ARBA00023010"/>
    </source>
</evidence>
<feature type="compositionally biased region" description="Low complexity" evidence="10">
    <location>
        <begin position="8"/>
        <end position="18"/>
    </location>
</feature>
<dbReference type="GO" id="GO:0005886">
    <property type="term" value="C:plasma membrane"/>
    <property type="evidence" value="ECO:0007669"/>
    <property type="project" value="UniProtKB-SubCell"/>
</dbReference>
<protein>
    <recommendedName>
        <fullName evidence="9">Protein translocase subunit SecE</fullName>
    </recommendedName>
</protein>
<sequence>MTRNANNKTPAQAKAEAAAPKKRRAGPFQYLAQVRQEARKVTWTGRQELIVSTILVLILSAIAMLFFWGVDFAIRETVQFLLSLGS</sequence>
<comment type="similarity">
    <text evidence="9">Belongs to the SecE/SEC61-gamma family.</text>
</comment>
<evidence type="ECO:0000256" key="6">
    <source>
        <dbReference type="ARBA" id="ARBA00022989"/>
    </source>
</evidence>
<gene>
    <name evidence="9" type="primary">secE</name>
    <name evidence="11" type="ORF">GCM10017621_04080</name>
</gene>
<dbReference type="InterPro" id="IPR005807">
    <property type="entry name" value="SecE_bac"/>
</dbReference>
<evidence type="ECO:0000256" key="3">
    <source>
        <dbReference type="ARBA" id="ARBA00022475"/>
    </source>
</evidence>
<evidence type="ECO:0000313" key="11">
    <source>
        <dbReference type="EMBL" id="GLK50900.1"/>
    </source>
</evidence>
<dbReference type="InterPro" id="IPR038379">
    <property type="entry name" value="SecE_sf"/>
</dbReference>